<gene>
    <name evidence="1" type="ORF">GCM10009788_35960</name>
</gene>
<dbReference type="RefSeq" id="WP_141004104.1">
    <property type="nucleotide sequence ID" value="NZ_BAAAOR010000026.1"/>
</dbReference>
<organism evidence="1 2">
    <name type="scientific">Nocardioides humi</name>
    <dbReference type="NCBI Taxonomy" id="449461"/>
    <lineage>
        <taxon>Bacteria</taxon>
        <taxon>Bacillati</taxon>
        <taxon>Actinomycetota</taxon>
        <taxon>Actinomycetes</taxon>
        <taxon>Propionibacteriales</taxon>
        <taxon>Nocardioidaceae</taxon>
        <taxon>Nocardioides</taxon>
    </lineage>
</organism>
<dbReference type="Proteomes" id="UP001500842">
    <property type="component" value="Unassembled WGS sequence"/>
</dbReference>
<dbReference type="PANTHER" id="PTHR11941">
    <property type="entry name" value="ENOYL-COA HYDRATASE-RELATED"/>
    <property type="match status" value="1"/>
</dbReference>
<dbReference type="PANTHER" id="PTHR11941:SF54">
    <property type="entry name" value="ENOYL-COA HYDRATASE, MITOCHONDRIAL"/>
    <property type="match status" value="1"/>
</dbReference>
<name>A0ABN2AYW2_9ACTN</name>
<sequence length="266" mass="27892">MPLWNLERAGGVVELVYDNPPRNFLTFAALEELGAHLSDLADDPDAAVIVLASADEDRFIAHADLDELGRLADGPVPEARAWYTTMRLIETMPQPVVAAIDGQAWGGGLELALACTLRWAGPRAHFSAIETALGIIPGAGGSQRLIRLIGRGPATDLVITGLRVDADHAARLGIVSRVLTGDFRAEVRASAAALADLPRAAVAAAKRVLREGAELGLSDALRLEGGAFGELLATPESLRLQQAARERYARAAAGDQVGFGGLGEPA</sequence>
<proteinExistence type="predicted"/>
<evidence type="ECO:0000313" key="1">
    <source>
        <dbReference type="EMBL" id="GAA1529319.1"/>
    </source>
</evidence>
<reference evidence="1 2" key="1">
    <citation type="journal article" date="2019" name="Int. J. Syst. Evol. Microbiol.">
        <title>The Global Catalogue of Microorganisms (GCM) 10K type strain sequencing project: providing services to taxonomists for standard genome sequencing and annotation.</title>
        <authorList>
            <consortium name="The Broad Institute Genomics Platform"/>
            <consortium name="The Broad Institute Genome Sequencing Center for Infectious Disease"/>
            <person name="Wu L."/>
            <person name="Ma J."/>
        </authorList>
    </citation>
    <scope>NUCLEOTIDE SEQUENCE [LARGE SCALE GENOMIC DNA]</scope>
    <source>
        <strain evidence="1 2">JCM 14942</strain>
    </source>
</reference>
<dbReference type="CDD" id="cd06558">
    <property type="entry name" value="crotonase-like"/>
    <property type="match status" value="1"/>
</dbReference>
<comment type="caution">
    <text evidence="1">The sequence shown here is derived from an EMBL/GenBank/DDBJ whole genome shotgun (WGS) entry which is preliminary data.</text>
</comment>
<evidence type="ECO:0000313" key="2">
    <source>
        <dbReference type="Proteomes" id="UP001500842"/>
    </source>
</evidence>
<dbReference type="SUPFAM" id="SSF52096">
    <property type="entry name" value="ClpP/crotonase"/>
    <property type="match status" value="1"/>
</dbReference>
<protein>
    <submittedName>
        <fullName evidence="1">Enoyl-CoA hydratase</fullName>
    </submittedName>
</protein>
<accession>A0ABN2AYW2</accession>
<dbReference type="InterPro" id="IPR029045">
    <property type="entry name" value="ClpP/crotonase-like_dom_sf"/>
</dbReference>
<dbReference type="Gene3D" id="3.90.226.10">
    <property type="entry name" value="2-enoyl-CoA Hydratase, Chain A, domain 1"/>
    <property type="match status" value="1"/>
</dbReference>
<dbReference type="Pfam" id="PF00378">
    <property type="entry name" value="ECH_1"/>
    <property type="match status" value="1"/>
</dbReference>
<keyword evidence="2" id="KW-1185">Reference proteome</keyword>
<dbReference type="InterPro" id="IPR001753">
    <property type="entry name" value="Enoyl-CoA_hydra/iso"/>
</dbReference>
<dbReference type="EMBL" id="BAAAOR010000026">
    <property type="protein sequence ID" value="GAA1529319.1"/>
    <property type="molecule type" value="Genomic_DNA"/>
</dbReference>